<keyword evidence="3" id="KW-1185">Reference proteome</keyword>
<protein>
    <submittedName>
        <fullName evidence="2">Uncharacterized protein</fullName>
    </submittedName>
</protein>
<sequence length="68" mass="7312">MSHFKSPAPPGAKETRLANKTTEIQTLGLIGGKVSGKITPGDETPTGFDRFGNTVARKCEEIYCCLEI</sequence>
<evidence type="ECO:0000313" key="2">
    <source>
        <dbReference type="EMBL" id="TNN59679.1"/>
    </source>
</evidence>
<dbReference type="AlphaFoldDB" id="A0A4Z2H1N5"/>
<accession>A0A4Z2H1N5</accession>
<dbReference type="EMBL" id="SRLO01000350">
    <property type="protein sequence ID" value="TNN59679.1"/>
    <property type="molecule type" value="Genomic_DNA"/>
</dbReference>
<gene>
    <name evidence="2" type="ORF">EYF80_030050</name>
</gene>
<dbReference type="Proteomes" id="UP000314294">
    <property type="component" value="Unassembled WGS sequence"/>
</dbReference>
<reference evidence="2 3" key="1">
    <citation type="submission" date="2019-03" db="EMBL/GenBank/DDBJ databases">
        <title>First draft genome of Liparis tanakae, snailfish: a comprehensive survey of snailfish specific genes.</title>
        <authorList>
            <person name="Kim W."/>
            <person name="Song I."/>
            <person name="Jeong J.-H."/>
            <person name="Kim D."/>
            <person name="Kim S."/>
            <person name="Ryu S."/>
            <person name="Song J.Y."/>
            <person name="Lee S.K."/>
        </authorList>
    </citation>
    <scope>NUCLEOTIDE SEQUENCE [LARGE SCALE GENOMIC DNA]</scope>
    <source>
        <tissue evidence="2">Muscle</tissue>
    </source>
</reference>
<evidence type="ECO:0000256" key="1">
    <source>
        <dbReference type="SAM" id="MobiDB-lite"/>
    </source>
</evidence>
<organism evidence="2 3">
    <name type="scientific">Liparis tanakae</name>
    <name type="common">Tanaka's snailfish</name>
    <dbReference type="NCBI Taxonomy" id="230148"/>
    <lineage>
        <taxon>Eukaryota</taxon>
        <taxon>Metazoa</taxon>
        <taxon>Chordata</taxon>
        <taxon>Craniata</taxon>
        <taxon>Vertebrata</taxon>
        <taxon>Euteleostomi</taxon>
        <taxon>Actinopterygii</taxon>
        <taxon>Neopterygii</taxon>
        <taxon>Teleostei</taxon>
        <taxon>Neoteleostei</taxon>
        <taxon>Acanthomorphata</taxon>
        <taxon>Eupercaria</taxon>
        <taxon>Perciformes</taxon>
        <taxon>Cottioidei</taxon>
        <taxon>Cottales</taxon>
        <taxon>Liparidae</taxon>
        <taxon>Liparis</taxon>
    </lineage>
</organism>
<evidence type="ECO:0000313" key="3">
    <source>
        <dbReference type="Proteomes" id="UP000314294"/>
    </source>
</evidence>
<feature type="region of interest" description="Disordered" evidence="1">
    <location>
        <begin position="1"/>
        <end position="20"/>
    </location>
</feature>
<proteinExistence type="predicted"/>
<comment type="caution">
    <text evidence="2">The sequence shown here is derived from an EMBL/GenBank/DDBJ whole genome shotgun (WGS) entry which is preliminary data.</text>
</comment>
<name>A0A4Z2H1N5_9TELE</name>